<sequence>MNAPIDLRTVTNMTSKGQVLIPKDVRDRLGLQPGKPVQVGINDRGEAVVLPAPSEPTETPDERRARLMKVLAEVRARQSTGKATDEIMEFLRGDEPLP</sequence>
<dbReference type="EMBL" id="CP042239">
    <property type="protein sequence ID" value="QDX25570.1"/>
    <property type="molecule type" value="Genomic_DNA"/>
</dbReference>
<protein>
    <recommendedName>
        <fullName evidence="2">SpoVT-AbrB domain-containing protein</fullName>
    </recommendedName>
</protein>
<dbReference type="Gene3D" id="2.10.260.10">
    <property type="match status" value="1"/>
</dbReference>
<dbReference type="SUPFAM" id="SSF89447">
    <property type="entry name" value="AbrB/MazE/MraZ-like"/>
    <property type="match status" value="1"/>
</dbReference>
<dbReference type="InterPro" id="IPR007159">
    <property type="entry name" value="SpoVT-AbrB_dom"/>
</dbReference>
<dbReference type="KEGG" id="ssua:FPZ54_05745"/>
<evidence type="ECO:0000313" key="3">
    <source>
        <dbReference type="EMBL" id="QDX25570.1"/>
    </source>
</evidence>
<dbReference type="OrthoDB" id="9809003at2"/>
<proteinExistence type="predicted"/>
<name>A0A518RDM5_9SPHN</name>
<accession>A0A518RDM5</accession>
<dbReference type="AlphaFoldDB" id="A0A518RDM5"/>
<dbReference type="RefSeq" id="WP_145845649.1">
    <property type="nucleotide sequence ID" value="NZ_CP042239.1"/>
</dbReference>
<dbReference type="Proteomes" id="UP000318055">
    <property type="component" value="Chromosome"/>
</dbReference>
<dbReference type="NCBIfam" id="TIGR01439">
    <property type="entry name" value="lp_hng_hel_AbrB"/>
    <property type="match status" value="1"/>
</dbReference>
<dbReference type="SMART" id="SM00966">
    <property type="entry name" value="SpoVT_AbrB"/>
    <property type="match status" value="1"/>
</dbReference>
<keyword evidence="4" id="KW-1185">Reference proteome</keyword>
<keyword evidence="1" id="KW-0238">DNA-binding</keyword>
<dbReference type="GO" id="GO:0003677">
    <property type="term" value="F:DNA binding"/>
    <property type="evidence" value="ECO:0007669"/>
    <property type="project" value="UniProtKB-UniRule"/>
</dbReference>
<dbReference type="InterPro" id="IPR037914">
    <property type="entry name" value="SpoVT-AbrB_sf"/>
</dbReference>
<dbReference type="Pfam" id="PF04014">
    <property type="entry name" value="MazE_antitoxin"/>
    <property type="match status" value="1"/>
</dbReference>
<gene>
    <name evidence="3" type="ORF">FPZ54_05745</name>
</gene>
<evidence type="ECO:0000259" key="2">
    <source>
        <dbReference type="PROSITE" id="PS51740"/>
    </source>
</evidence>
<feature type="domain" description="SpoVT-AbrB" evidence="2">
    <location>
        <begin position="8"/>
        <end position="54"/>
    </location>
</feature>
<organism evidence="3 4">
    <name type="scientific">Sphingomonas suaedae</name>
    <dbReference type="NCBI Taxonomy" id="2599297"/>
    <lineage>
        <taxon>Bacteria</taxon>
        <taxon>Pseudomonadati</taxon>
        <taxon>Pseudomonadota</taxon>
        <taxon>Alphaproteobacteria</taxon>
        <taxon>Sphingomonadales</taxon>
        <taxon>Sphingomonadaceae</taxon>
        <taxon>Sphingomonas</taxon>
    </lineage>
</organism>
<dbReference type="PROSITE" id="PS51740">
    <property type="entry name" value="SPOVT_ABRB"/>
    <property type="match status" value="1"/>
</dbReference>
<evidence type="ECO:0000313" key="4">
    <source>
        <dbReference type="Proteomes" id="UP000318055"/>
    </source>
</evidence>
<reference evidence="3 4" key="1">
    <citation type="submission" date="2019-07" db="EMBL/GenBank/DDBJ databases">
        <title>Sphingomonas alkalisoli sp. nov., isolated from rhizosphere soil of Suaedae salsa.</title>
        <authorList>
            <person name="Zhang H."/>
            <person name="Xu L."/>
            <person name="Zhang J.-X."/>
            <person name="Sun J.-Q."/>
        </authorList>
    </citation>
    <scope>NUCLEOTIDE SEQUENCE [LARGE SCALE GENOMIC DNA]</scope>
    <source>
        <strain evidence="3 4">XS-10</strain>
    </source>
</reference>
<evidence type="ECO:0000256" key="1">
    <source>
        <dbReference type="PROSITE-ProRule" id="PRU01076"/>
    </source>
</evidence>